<comment type="similarity">
    <text evidence="2">Belongs to the bacterial solute-binding protein 1 family.</text>
</comment>
<dbReference type="GO" id="GO:0042597">
    <property type="term" value="C:periplasmic space"/>
    <property type="evidence" value="ECO:0007669"/>
    <property type="project" value="UniProtKB-SubCell"/>
</dbReference>
<evidence type="ECO:0000313" key="7">
    <source>
        <dbReference type="EMBL" id="MCT8973085.1"/>
    </source>
</evidence>
<dbReference type="EMBL" id="JALIDZ010000006">
    <property type="protein sequence ID" value="MCT8973085.1"/>
    <property type="molecule type" value="Genomic_DNA"/>
</dbReference>
<dbReference type="SUPFAM" id="SSF53850">
    <property type="entry name" value="Periplasmic binding protein-like II"/>
    <property type="match status" value="1"/>
</dbReference>
<dbReference type="AlphaFoldDB" id="A0AAW5R3J2"/>
<evidence type="ECO:0000313" key="8">
    <source>
        <dbReference type="Proteomes" id="UP001320898"/>
    </source>
</evidence>
<keyword evidence="3" id="KW-0813">Transport</keyword>
<dbReference type="PANTHER" id="PTHR43649:SF34">
    <property type="entry name" value="ABC TRANSPORTER PERIPLASMIC-BINDING PROTEIN YCJN-RELATED"/>
    <property type="match status" value="1"/>
</dbReference>
<comment type="caution">
    <text evidence="7">The sequence shown here is derived from an EMBL/GenBank/DDBJ whole genome shotgun (WGS) entry which is preliminary data.</text>
</comment>
<evidence type="ECO:0000256" key="2">
    <source>
        <dbReference type="ARBA" id="ARBA00008520"/>
    </source>
</evidence>
<dbReference type="Gene3D" id="3.40.190.10">
    <property type="entry name" value="Periplasmic binding protein-like II"/>
    <property type="match status" value="1"/>
</dbReference>
<name>A0AAW5R3J2_9HYPH</name>
<evidence type="ECO:0000256" key="1">
    <source>
        <dbReference type="ARBA" id="ARBA00004418"/>
    </source>
</evidence>
<feature type="signal peptide" evidence="6">
    <location>
        <begin position="1"/>
        <end position="31"/>
    </location>
</feature>
<dbReference type="InterPro" id="IPR006059">
    <property type="entry name" value="SBP"/>
</dbReference>
<keyword evidence="5" id="KW-0574">Periplasm</keyword>
<keyword evidence="8" id="KW-1185">Reference proteome</keyword>
<dbReference type="PROSITE" id="PS51257">
    <property type="entry name" value="PROKAR_LIPOPROTEIN"/>
    <property type="match status" value="1"/>
</dbReference>
<reference evidence="7 8" key="1">
    <citation type="submission" date="2022-04" db="EMBL/GenBank/DDBJ databases">
        <authorList>
            <person name="Ye Y.-Q."/>
            <person name="Du Z.-J."/>
        </authorList>
    </citation>
    <scope>NUCLEOTIDE SEQUENCE [LARGE SCALE GENOMIC DNA]</scope>
    <source>
        <strain evidence="7 8">A6E488</strain>
    </source>
</reference>
<dbReference type="PANTHER" id="PTHR43649">
    <property type="entry name" value="ARABINOSE-BINDING PROTEIN-RELATED"/>
    <property type="match status" value="1"/>
</dbReference>
<accession>A0AAW5R3J2</accession>
<protein>
    <submittedName>
        <fullName evidence="7">Extracellular solute-binding protein</fullName>
    </submittedName>
</protein>
<feature type="chain" id="PRO_5043588334" evidence="6">
    <location>
        <begin position="32"/>
        <end position="436"/>
    </location>
</feature>
<sequence length="436" mass="47494">MKSKFRLLGGGVALAGLLVAGTLAGSSPALAACELQFKPEDGAELTLLRWKRFIQAEEDAFMKIVENFQKDCGITVNVQNESLDDVQPKASVAANVNQGPDMVWGLYSLPHLFPDKLVDVTDLADYLAGKYGPWVPSAVKYGTKAGTSEWIDIPIAYNGNYINYRISAVEKAGFKEPPKTTAEFMELAKALKEQGTPLGMALGHATGDGNAWVHWALWSFGGSLVNENDEVIINSPETKAAVEYVKELYGYMAPGVAAWNDSNNNKAFMSGEVSMTNNGPSIYPAAKKDAPDIAADMNHAKWPVGPVGKPTEFHIAYPMMIFKYSKYPNAAKGFIEYLFQPAQYDMWLQAAVAYLTPPLEKYEANSVFTDDPKLTVFRDAARDTLTAGYEGSVGEKAASALAEFIVLDMFANAATGNMSVDDAIAQAERQAKRIYR</sequence>
<dbReference type="Proteomes" id="UP001320898">
    <property type="component" value="Unassembled WGS sequence"/>
</dbReference>
<evidence type="ECO:0000256" key="5">
    <source>
        <dbReference type="ARBA" id="ARBA00022764"/>
    </source>
</evidence>
<evidence type="ECO:0000256" key="3">
    <source>
        <dbReference type="ARBA" id="ARBA00022448"/>
    </source>
</evidence>
<gene>
    <name evidence="7" type="ORF">MUB46_14560</name>
</gene>
<dbReference type="Pfam" id="PF13416">
    <property type="entry name" value="SBP_bac_8"/>
    <property type="match status" value="1"/>
</dbReference>
<evidence type="ECO:0000256" key="6">
    <source>
        <dbReference type="SAM" id="SignalP"/>
    </source>
</evidence>
<comment type="subcellular location">
    <subcellularLocation>
        <location evidence="1">Periplasm</location>
    </subcellularLocation>
</comment>
<evidence type="ECO:0000256" key="4">
    <source>
        <dbReference type="ARBA" id="ARBA00022729"/>
    </source>
</evidence>
<proteinExistence type="inferred from homology"/>
<organism evidence="7 8">
    <name type="scientific">Microbaculum marinisediminis</name>
    <dbReference type="NCBI Taxonomy" id="2931392"/>
    <lineage>
        <taxon>Bacteria</taxon>
        <taxon>Pseudomonadati</taxon>
        <taxon>Pseudomonadota</taxon>
        <taxon>Alphaproteobacteria</taxon>
        <taxon>Hyphomicrobiales</taxon>
        <taxon>Tepidamorphaceae</taxon>
        <taxon>Microbaculum</taxon>
    </lineage>
</organism>
<dbReference type="InterPro" id="IPR050490">
    <property type="entry name" value="Bact_solute-bd_prot1"/>
</dbReference>
<keyword evidence="4 6" id="KW-0732">Signal</keyword>